<evidence type="ECO:0000313" key="2">
    <source>
        <dbReference type="EMBL" id="CAD5210410.1"/>
    </source>
</evidence>
<protein>
    <submittedName>
        <fullName evidence="2">(pine wood nematode) hypothetical protein</fullName>
    </submittedName>
</protein>
<dbReference type="OrthoDB" id="5787168at2759"/>
<evidence type="ECO:0000313" key="3">
    <source>
        <dbReference type="Proteomes" id="UP000659654"/>
    </source>
</evidence>
<dbReference type="Pfam" id="PF24937">
    <property type="entry name" value="DUF7754"/>
    <property type="match status" value="1"/>
</dbReference>
<feature type="domain" description="DUF7754" evidence="1">
    <location>
        <begin position="1"/>
        <end position="57"/>
    </location>
</feature>
<dbReference type="Proteomes" id="UP000582659">
    <property type="component" value="Unassembled WGS sequence"/>
</dbReference>
<dbReference type="EMBL" id="CAJFDI010000001">
    <property type="protein sequence ID" value="CAD5210410.1"/>
    <property type="molecule type" value="Genomic_DNA"/>
</dbReference>
<comment type="caution">
    <text evidence="2">The sequence shown here is derived from an EMBL/GenBank/DDBJ whole genome shotgun (WGS) entry which is preliminary data.</text>
</comment>
<dbReference type="InterPro" id="IPR056656">
    <property type="entry name" value="DUF7754"/>
</dbReference>
<dbReference type="EMBL" id="CAJFCV020000001">
    <property type="protein sequence ID" value="CAG9086351.1"/>
    <property type="molecule type" value="Genomic_DNA"/>
</dbReference>
<accession>A0A7I8XLL7</accession>
<name>A0A7I8XLL7_BURXY</name>
<proteinExistence type="predicted"/>
<reference evidence="2" key="1">
    <citation type="submission" date="2020-09" db="EMBL/GenBank/DDBJ databases">
        <authorList>
            <person name="Kikuchi T."/>
        </authorList>
    </citation>
    <scope>NUCLEOTIDE SEQUENCE</scope>
    <source>
        <strain evidence="2">Ka4C1</strain>
    </source>
</reference>
<gene>
    <name evidence="2" type="ORF">BXYJ_LOCUS1921</name>
</gene>
<organism evidence="2 3">
    <name type="scientific">Bursaphelenchus xylophilus</name>
    <name type="common">Pinewood nematode worm</name>
    <name type="synonym">Aphelenchoides xylophilus</name>
    <dbReference type="NCBI Taxonomy" id="6326"/>
    <lineage>
        <taxon>Eukaryota</taxon>
        <taxon>Metazoa</taxon>
        <taxon>Ecdysozoa</taxon>
        <taxon>Nematoda</taxon>
        <taxon>Chromadorea</taxon>
        <taxon>Rhabditida</taxon>
        <taxon>Tylenchina</taxon>
        <taxon>Tylenchomorpha</taxon>
        <taxon>Aphelenchoidea</taxon>
        <taxon>Aphelenchoididae</taxon>
        <taxon>Bursaphelenchus</taxon>
    </lineage>
</organism>
<keyword evidence="3" id="KW-1185">Reference proteome</keyword>
<evidence type="ECO:0000259" key="1">
    <source>
        <dbReference type="Pfam" id="PF24937"/>
    </source>
</evidence>
<dbReference type="AlphaFoldDB" id="A0A7I8XLL7"/>
<sequence>MQEALKLGIGDVMIPRLVFDAVKNGEWAKLIGQVGEPKQLFLADVYDEIIAAACLYARIHNRPPGPRPRTSSKGGICHE</sequence>
<dbReference type="Proteomes" id="UP000659654">
    <property type="component" value="Unassembled WGS sequence"/>
</dbReference>